<dbReference type="Gene3D" id="1.10.510.10">
    <property type="entry name" value="Transferase(Phosphotransferase) domain 1"/>
    <property type="match status" value="1"/>
</dbReference>
<dbReference type="PANTHER" id="PTHR24346:SF75">
    <property type="entry name" value="AURORA KINASE"/>
    <property type="match status" value="1"/>
</dbReference>
<dbReference type="STRING" id="1169540.A0A0G4EZ37"/>
<organism evidence="5 6">
    <name type="scientific">Vitrella brassicaformis (strain CCMP3155)</name>
    <dbReference type="NCBI Taxonomy" id="1169540"/>
    <lineage>
        <taxon>Eukaryota</taxon>
        <taxon>Sar</taxon>
        <taxon>Alveolata</taxon>
        <taxon>Colpodellida</taxon>
        <taxon>Vitrellaceae</taxon>
        <taxon>Vitrella</taxon>
    </lineage>
</organism>
<dbReference type="EMBL" id="CDMY01000350">
    <property type="protein sequence ID" value="CEM04365.1"/>
    <property type="molecule type" value="Genomic_DNA"/>
</dbReference>
<dbReference type="OrthoDB" id="248923at2759"/>
<proteinExistence type="predicted"/>
<evidence type="ECO:0000313" key="6">
    <source>
        <dbReference type="Proteomes" id="UP000041254"/>
    </source>
</evidence>
<dbReference type="GO" id="GO:0035556">
    <property type="term" value="P:intracellular signal transduction"/>
    <property type="evidence" value="ECO:0007669"/>
    <property type="project" value="TreeGrafter"/>
</dbReference>
<evidence type="ECO:0000313" key="5">
    <source>
        <dbReference type="EMBL" id="CEM04365.1"/>
    </source>
</evidence>
<keyword evidence="6" id="KW-1185">Reference proteome</keyword>
<dbReference type="InterPro" id="IPR000719">
    <property type="entry name" value="Prot_kinase_dom"/>
</dbReference>
<evidence type="ECO:0000256" key="1">
    <source>
        <dbReference type="ARBA" id="ARBA00022741"/>
    </source>
</evidence>
<dbReference type="PANTHER" id="PTHR24346">
    <property type="entry name" value="MAP/MICROTUBULE AFFINITY-REGULATING KINASE"/>
    <property type="match status" value="1"/>
</dbReference>
<dbReference type="OMA" id="SFRNCIR"/>
<dbReference type="InParanoid" id="A0A0G4EZ37"/>
<dbReference type="GO" id="GO:0004674">
    <property type="term" value="F:protein serine/threonine kinase activity"/>
    <property type="evidence" value="ECO:0007669"/>
    <property type="project" value="TreeGrafter"/>
</dbReference>
<keyword evidence="2" id="KW-0067">ATP-binding</keyword>
<dbReference type="AlphaFoldDB" id="A0A0G4EZ37"/>
<evidence type="ECO:0000256" key="2">
    <source>
        <dbReference type="ARBA" id="ARBA00022840"/>
    </source>
</evidence>
<dbReference type="SUPFAM" id="SSF56112">
    <property type="entry name" value="Protein kinase-like (PK-like)"/>
    <property type="match status" value="1"/>
</dbReference>
<feature type="region of interest" description="Disordered" evidence="3">
    <location>
        <begin position="381"/>
        <end position="428"/>
    </location>
</feature>
<sequence>MLLDESFAAPAQRLQYDQRMGDMPWFLGHPWEPTDYCIVRNWQEYNNQTGEGRYQCVRLLREAERNKGKVYCCYDHKERKYVAVKVVPKAFVQHAQATGDTEQPLGDTGCLRYLSMLNGPATNIATWMDCGQNTESFFFVSEFAEGGDMFEFIKPEGLVPEETLKRLIHQILDGVRFIHQYGIVHLDLSVENVLMRYDCSPSENCAILIDFGMAQRLTPNPSARPGESPYKPIPKRRGKHMYLDPVMWTGGDYDGPKADIFSVGMIFFHLLTVPLFKEYMIERTNPFDKEAIKFRYLMTFGIEKFFEKFGSSAFVSAVNRRVSTAGIEVLKHLIKFKPQDRPTAEEALTHSWFNSVRAALAPPCLLPSLVPSPPTATAAAAASTAPTTMGRCVSPDDVKMSSEDSSSPRMSGESAGGPPNEPHPSSKG</sequence>
<reference evidence="5 6" key="1">
    <citation type="submission" date="2014-11" db="EMBL/GenBank/DDBJ databases">
        <authorList>
            <person name="Zhu J."/>
            <person name="Qi W."/>
            <person name="Song R."/>
        </authorList>
    </citation>
    <scope>NUCLEOTIDE SEQUENCE [LARGE SCALE GENOMIC DNA]</scope>
</reference>
<dbReference type="InterPro" id="IPR011009">
    <property type="entry name" value="Kinase-like_dom_sf"/>
</dbReference>
<dbReference type="GO" id="GO:0005524">
    <property type="term" value="F:ATP binding"/>
    <property type="evidence" value="ECO:0007669"/>
    <property type="project" value="UniProtKB-KW"/>
</dbReference>
<name>A0A0G4EZ37_VITBC</name>
<feature type="domain" description="Protein kinase" evidence="4">
    <location>
        <begin position="43"/>
        <end position="353"/>
    </location>
</feature>
<gene>
    <name evidence="5" type="ORF">Vbra_207</name>
</gene>
<accession>A0A0G4EZ37</accession>
<dbReference type="VEuPathDB" id="CryptoDB:Vbra_207"/>
<dbReference type="GO" id="GO:0005737">
    <property type="term" value="C:cytoplasm"/>
    <property type="evidence" value="ECO:0007669"/>
    <property type="project" value="TreeGrafter"/>
</dbReference>
<evidence type="ECO:0000259" key="4">
    <source>
        <dbReference type="PROSITE" id="PS50011"/>
    </source>
</evidence>
<dbReference type="InterPro" id="IPR008266">
    <property type="entry name" value="Tyr_kinase_AS"/>
</dbReference>
<feature type="compositionally biased region" description="Low complexity" evidence="3">
    <location>
        <begin position="403"/>
        <end position="413"/>
    </location>
</feature>
<protein>
    <recommendedName>
        <fullName evidence="4">Protein kinase domain-containing protein</fullName>
    </recommendedName>
</protein>
<dbReference type="SMART" id="SM00220">
    <property type="entry name" value="S_TKc"/>
    <property type="match status" value="1"/>
</dbReference>
<dbReference type="Proteomes" id="UP000041254">
    <property type="component" value="Unassembled WGS sequence"/>
</dbReference>
<dbReference type="PhylomeDB" id="A0A0G4EZ37"/>
<evidence type="ECO:0000256" key="3">
    <source>
        <dbReference type="SAM" id="MobiDB-lite"/>
    </source>
</evidence>
<keyword evidence="1" id="KW-0547">Nucleotide-binding</keyword>
<dbReference type="PROSITE" id="PS50011">
    <property type="entry name" value="PROTEIN_KINASE_DOM"/>
    <property type="match status" value="1"/>
</dbReference>
<dbReference type="Pfam" id="PF00069">
    <property type="entry name" value="Pkinase"/>
    <property type="match status" value="1"/>
</dbReference>
<dbReference type="PROSITE" id="PS00109">
    <property type="entry name" value="PROTEIN_KINASE_TYR"/>
    <property type="match status" value="1"/>
</dbReference>